<name>S6B3G7_BABBO</name>
<organism evidence="1">
    <name type="scientific">Babesia bovis</name>
    <dbReference type="NCBI Taxonomy" id="5865"/>
    <lineage>
        <taxon>Eukaryota</taxon>
        <taxon>Sar</taxon>
        <taxon>Alveolata</taxon>
        <taxon>Apicomplexa</taxon>
        <taxon>Aconoidasida</taxon>
        <taxon>Piroplasmida</taxon>
        <taxon>Babesiidae</taxon>
        <taxon>Babesia</taxon>
    </lineage>
</organism>
<protein>
    <submittedName>
        <fullName evidence="1">Uncharacterized protein</fullName>
    </submittedName>
</protein>
<sequence length="64" mass="6915">METSIAIIFLTNISPTSLILGNTQAVPSRGLTYAIIGITLSRRYVGNTAQVGMSSHQTYLLCQK</sequence>
<proteinExistence type="evidence at transcript level"/>
<reference evidence="1" key="1">
    <citation type="journal article" date="2014" name="BMC Genomics">
        <title>The Babesia bovis gene and promoter model: an update from full-length EST analysis.</title>
        <authorList>
            <person name="Yamagishi J."/>
            <person name="Wakaguri H."/>
            <person name="Yokoyama N."/>
            <person name="Yamashita R."/>
            <person name="Suzuki Y."/>
            <person name="Xuan X."/>
            <person name="Igarashi I."/>
        </authorList>
    </citation>
    <scope>NUCLEOTIDE SEQUENCE</scope>
    <source>
        <strain evidence="1">Texas</strain>
    </source>
</reference>
<evidence type="ECO:0000313" key="1">
    <source>
        <dbReference type="EMBL" id="BAN65998.1"/>
    </source>
</evidence>
<accession>S6B3G7</accession>
<dbReference type="EMBL" id="AK442204">
    <property type="protein sequence ID" value="BAN65998.1"/>
    <property type="molecule type" value="mRNA"/>
</dbReference>
<dbReference type="AlphaFoldDB" id="S6B3G7"/>